<keyword evidence="2" id="KW-1185">Reference proteome</keyword>
<protein>
    <submittedName>
        <fullName evidence="1">Coenzyme PQQ synthesis protein D (PqqD)</fullName>
    </submittedName>
</protein>
<dbReference type="Pfam" id="PF05402">
    <property type="entry name" value="PqqD"/>
    <property type="match status" value="1"/>
</dbReference>
<comment type="caution">
    <text evidence="1">The sequence shown here is derived from an EMBL/GenBank/DDBJ whole genome shotgun (WGS) entry which is preliminary data.</text>
</comment>
<dbReference type="Proteomes" id="UP000292423">
    <property type="component" value="Unassembled WGS sequence"/>
</dbReference>
<proteinExistence type="predicted"/>
<dbReference type="InterPro" id="IPR041881">
    <property type="entry name" value="PqqD_sf"/>
</dbReference>
<dbReference type="AlphaFoldDB" id="A0A4Q7ZA01"/>
<dbReference type="OrthoDB" id="516080at2"/>
<evidence type="ECO:0000313" key="1">
    <source>
        <dbReference type="EMBL" id="RZU47380.1"/>
    </source>
</evidence>
<dbReference type="RefSeq" id="WP_130410629.1">
    <property type="nucleotide sequence ID" value="NZ_SHKX01000010.1"/>
</dbReference>
<accession>A0A4Q7ZA01</accession>
<dbReference type="InterPro" id="IPR008792">
    <property type="entry name" value="PQQD"/>
</dbReference>
<name>A0A4Q7ZA01_9GAMM</name>
<dbReference type="EMBL" id="SHKX01000010">
    <property type="protein sequence ID" value="RZU47380.1"/>
    <property type="molecule type" value="Genomic_DNA"/>
</dbReference>
<evidence type="ECO:0000313" key="2">
    <source>
        <dbReference type="Proteomes" id="UP000292423"/>
    </source>
</evidence>
<reference evidence="1 2" key="1">
    <citation type="submission" date="2019-02" db="EMBL/GenBank/DDBJ databases">
        <title>Genomic Encyclopedia of Type Strains, Phase IV (KMG-IV): sequencing the most valuable type-strain genomes for metagenomic binning, comparative biology and taxonomic classification.</title>
        <authorList>
            <person name="Goeker M."/>
        </authorList>
    </citation>
    <scope>NUCLEOTIDE SEQUENCE [LARGE SCALE GENOMIC DNA]</scope>
    <source>
        <strain evidence="1 2">DSM 105135</strain>
    </source>
</reference>
<organism evidence="1 2">
    <name type="scientific">Fluviicoccus keumensis</name>
    <dbReference type="NCBI Taxonomy" id="1435465"/>
    <lineage>
        <taxon>Bacteria</taxon>
        <taxon>Pseudomonadati</taxon>
        <taxon>Pseudomonadota</taxon>
        <taxon>Gammaproteobacteria</taxon>
        <taxon>Moraxellales</taxon>
        <taxon>Moraxellaceae</taxon>
        <taxon>Fluviicoccus</taxon>
    </lineage>
</organism>
<gene>
    <name evidence="1" type="ORF">EV700_0341</name>
</gene>
<sequence length="92" mass="10298">MTARERLATRDWFPDPAVLQRLAVSETGFIFDPVSGQSFSTGETGVAVLKLARNLAWLDEVIDCLTGEYDAPRGQIERDLQDFAARLKELIK</sequence>
<dbReference type="Gene3D" id="1.10.10.1150">
    <property type="entry name" value="Coenzyme PQQ synthesis protein D (PqqD)"/>
    <property type="match status" value="1"/>
</dbReference>